<dbReference type="PANTHER" id="PTHR43630">
    <property type="entry name" value="POLY-BETA-1,6-N-ACETYL-D-GLUCOSAMINE SYNTHASE"/>
    <property type="match status" value="1"/>
</dbReference>
<evidence type="ECO:0000313" key="3">
    <source>
        <dbReference type="Proteomes" id="UP000220691"/>
    </source>
</evidence>
<dbReference type="InterPro" id="IPR029044">
    <property type="entry name" value="Nucleotide-diphossugar_trans"/>
</dbReference>
<feature type="domain" description="Glycosyltransferase 2-like" evidence="1">
    <location>
        <begin position="5"/>
        <end position="111"/>
    </location>
</feature>
<dbReference type="SUPFAM" id="SSF48452">
    <property type="entry name" value="TPR-like"/>
    <property type="match status" value="1"/>
</dbReference>
<organism evidence="2 3">
    <name type="scientific">Bacillus cereus</name>
    <dbReference type="NCBI Taxonomy" id="1396"/>
    <lineage>
        <taxon>Bacteria</taxon>
        <taxon>Bacillati</taxon>
        <taxon>Bacillota</taxon>
        <taxon>Bacilli</taxon>
        <taxon>Bacillales</taxon>
        <taxon>Bacillaceae</taxon>
        <taxon>Bacillus</taxon>
        <taxon>Bacillus cereus group</taxon>
    </lineage>
</organism>
<dbReference type="GO" id="GO:0016740">
    <property type="term" value="F:transferase activity"/>
    <property type="evidence" value="ECO:0007669"/>
    <property type="project" value="UniProtKB-KW"/>
</dbReference>
<dbReference type="Proteomes" id="UP000220691">
    <property type="component" value="Unassembled WGS sequence"/>
</dbReference>
<dbReference type="InterPro" id="IPR019734">
    <property type="entry name" value="TPR_rpt"/>
</dbReference>
<comment type="caution">
    <text evidence="2">The sequence shown here is derived from an EMBL/GenBank/DDBJ whole genome shotgun (WGS) entry which is preliminary data.</text>
</comment>
<dbReference type="EMBL" id="NUAN01000231">
    <property type="protein sequence ID" value="PEN83939.1"/>
    <property type="molecule type" value="Genomic_DNA"/>
</dbReference>
<gene>
    <name evidence="2" type="ORF">CN553_27890</name>
</gene>
<dbReference type="Gene3D" id="1.25.40.10">
    <property type="entry name" value="Tetratricopeptide repeat domain"/>
    <property type="match status" value="1"/>
</dbReference>
<dbReference type="Pfam" id="PF00535">
    <property type="entry name" value="Glycos_transf_2"/>
    <property type="match status" value="1"/>
</dbReference>
<dbReference type="InterPro" id="IPR001173">
    <property type="entry name" value="Glyco_trans_2-like"/>
</dbReference>
<evidence type="ECO:0000313" key="2">
    <source>
        <dbReference type="EMBL" id="PEN83939.1"/>
    </source>
</evidence>
<dbReference type="Gene3D" id="3.90.550.10">
    <property type="entry name" value="Spore Coat Polysaccharide Biosynthesis Protein SpsA, Chain A"/>
    <property type="match status" value="1"/>
</dbReference>
<reference evidence="2 3" key="1">
    <citation type="submission" date="2017-09" db="EMBL/GenBank/DDBJ databases">
        <title>Large-scale bioinformatics analysis of Bacillus genomes uncovers conserved roles of natural products in bacterial physiology.</title>
        <authorList>
            <consortium name="Agbiome Team Llc"/>
            <person name="Bleich R.M."/>
            <person name="Kirk G.J."/>
            <person name="Santa Maria K.C."/>
            <person name="Allen S.E."/>
            <person name="Farag S."/>
            <person name="Shank E.A."/>
            <person name="Bowers A."/>
        </authorList>
    </citation>
    <scope>NUCLEOTIDE SEQUENCE [LARGE SCALE GENOMIC DNA]</scope>
    <source>
        <strain evidence="2 3">AFS027647</strain>
    </source>
</reference>
<keyword evidence="2" id="KW-0808">Transferase</keyword>
<dbReference type="SUPFAM" id="SSF53448">
    <property type="entry name" value="Nucleotide-diphospho-sugar transferases"/>
    <property type="match status" value="1"/>
</dbReference>
<accession>A0A9X6U6N0</accession>
<dbReference type="PANTHER" id="PTHR43630:SF2">
    <property type="entry name" value="GLYCOSYLTRANSFERASE"/>
    <property type="match status" value="1"/>
</dbReference>
<dbReference type="RefSeq" id="WP_098127713.1">
    <property type="nucleotide sequence ID" value="NZ_NUAN01000231.1"/>
</dbReference>
<dbReference type="CDD" id="cd02511">
    <property type="entry name" value="Beta4Glucosyltransferase"/>
    <property type="match status" value="1"/>
</dbReference>
<protein>
    <submittedName>
        <fullName evidence="2">Glycosyl transferase</fullName>
    </submittedName>
</protein>
<name>A0A9X6U6N0_BACCE</name>
<dbReference type="AlphaFoldDB" id="A0A9X6U6N0"/>
<evidence type="ECO:0000259" key="1">
    <source>
        <dbReference type="Pfam" id="PF00535"/>
    </source>
</evidence>
<dbReference type="InterPro" id="IPR011990">
    <property type="entry name" value="TPR-like_helical_dom_sf"/>
</dbReference>
<proteinExistence type="predicted"/>
<sequence length="360" mass="42886">MVTISLCMIVKNEEQTLDRCLQSVAGIPDEIIIVDTGSTDRTKEIARKWTKHVYDFEWIDDFSAARNESFRHAMMDYILWLDADDVLLPENRQKLLALKQSVNPEVDAVSMVYHVLFDDNHNVITSTRRYRLVKRGKNFKWHGIVHEDLHLPPSFQSEESDIVVTHKKRKAASDRNLKIYERAKKQGKTWNAHDLFHYARELQVHKRYQDALLMYEKFLETDSVSTAHRVFVLHNMACCYYELGEPEKEHELTLKSLSYDIPQPMFCCRLGEHFMKKHQYQQAIFWYQLALQVETDSFSYVIDQHIYKTWLPHKQLGMCYYQIEDYERSYVHNRCVLEYLPNDEDMLQNITVLEQLHHCQ</sequence>
<dbReference type="SMART" id="SM00028">
    <property type="entry name" value="TPR"/>
    <property type="match status" value="3"/>
</dbReference>